<name>A0A974BV83_XENLA</name>
<evidence type="ECO:0000256" key="4">
    <source>
        <dbReference type="ARBA" id="ARBA00022621"/>
    </source>
</evidence>
<dbReference type="InterPro" id="IPR050056">
    <property type="entry name" value="Hemoglobin_oxygen_transport"/>
</dbReference>
<dbReference type="OMA" id="NSAGFRW"/>
<dbReference type="InterPro" id="IPR012292">
    <property type="entry name" value="Globin/Proto"/>
</dbReference>
<comment type="similarity">
    <text evidence="1 7">Belongs to the globin family.</text>
</comment>
<keyword evidence="4 7" id="KW-0561">Oxygen transport</keyword>
<gene>
    <name evidence="9" type="ORF">XELAEV_18047459mg</name>
</gene>
<evidence type="ECO:0000313" key="9">
    <source>
        <dbReference type="EMBL" id="OCT61436.1"/>
    </source>
</evidence>
<dbReference type="PRINTS" id="PR00815">
    <property type="entry name" value="PIHAEM"/>
</dbReference>
<reference evidence="10" key="1">
    <citation type="journal article" date="2016" name="Nature">
        <title>Genome evolution in the allotetraploid frog Xenopus laevis.</title>
        <authorList>
            <person name="Session A.M."/>
            <person name="Uno Y."/>
            <person name="Kwon T."/>
            <person name="Chapman J.A."/>
            <person name="Toyoda A."/>
            <person name="Takahashi S."/>
            <person name="Fukui A."/>
            <person name="Hikosaka A."/>
            <person name="Suzuki A."/>
            <person name="Kondo M."/>
            <person name="van Heeringen S.J."/>
            <person name="Quigley I."/>
            <person name="Heinz S."/>
            <person name="Ogino H."/>
            <person name="Ochi H."/>
            <person name="Hellsten U."/>
            <person name="Lyons J.B."/>
            <person name="Simakov O."/>
            <person name="Putnam N."/>
            <person name="Stites J."/>
            <person name="Kuroki Y."/>
            <person name="Tanaka T."/>
            <person name="Michiue T."/>
            <person name="Watanabe M."/>
            <person name="Bogdanovic O."/>
            <person name="Lister R."/>
            <person name="Georgiou G."/>
            <person name="Paranjpe S.S."/>
            <person name="van Kruijsbergen I."/>
            <person name="Shu S."/>
            <person name="Carlson J."/>
            <person name="Kinoshita T."/>
            <person name="Ohta Y."/>
            <person name="Mawaribuchi S."/>
            <person name="Jenkins J."/>
            <person name="Grimwood J."/>
            <person name="Schmutz J."/>
            <person name="Mitros T."/>
            <person name="Mozaffari S.V."/>
            <person name="Suzuki Y."/>
            <person name="Haramoto Y."/>
            <person name="Yamamoto T.S."/>
            <person name="Takagi C."/>
            <person name="Heald R."/>
            <person name="Miller K."/>
            <person name="Haudenschild C."/>
            <person name="Kitzman J."/>
            <person name="Nakayama T."/>
            <person name="Izutsu Y."/>
            <person name="Robert J."/>
            <person name="Fortriede J."/>
            <person name="Burns K."/>
            <person name="Lotay V."/>
            <person name="Karimi K."/>
            <person name="Yasuoka Y."/>
            <person name="Dichmann D.S."/>
            <person name="Flajnik M.F."/>
            <person name="Houston D.W."/>
            <person name="Shendure J."/>
            <person name="DuPasquier L."/>
            <person name="Vize P.D."/>
            <person name="Zorn A.M."/>
            <person name="Ito M."/>
            <person name="Marcotte E.M."/>
            <person name="Wallingford J.B."/>
            <person name="Ito Y."/>
            <person name="Asashima M."/>
            <person name="Ueno N."/>
            <person name="Matsuda Y."/>
            <person name="Veenstra G.J."/>
            <person name="Fujiyama A."/>
            <person name="Harland R.M."/>
            <person name="Taira M."/>
            <person name="Rokhsar D.S."/>
        </authorList>
    </citation>
    <scope>NUCLEOTIDE SEQUENCE [LARGE SCALE GENOMIC DNA]</scope>
    <source>
        <strain evidence="10">J</strain>
    </source>
</reference>
<dbReference type="AlphaFoldDB" id="A0A974BV83"/>
<dbReference type="GO" id="GO:0005833">
    <property type="term" value="C:hemoglobin complex"/>
    <property type="evidence" value="ECO:0007669"/>
    <property type="project" value="InterPro"/>
</dbReference>
<keyword evidence="5" id="KW-0479">Metal-binding</keyword>
<dbReference type="GO" id="GO:0043177">
    <property type="term" value="F:organic acid binding"/>
    <property type="evidence" value="ECO:0007669"/>
    <property type="project" value="TreeGrafter"/>
</dbReference>
<dbReference type="PANTHER" id="PTHR11442:SF99">
    <property type="entry name" value="ALPHA GLOBIN LARVAL-5"/>
    <property type="match status" value="1"/>
</dbReference>
<evidence type="ECO:0000256" key="1">
    <source>
        <dbReference type="ARBA" id="ARBA00008705"/>
    </source>
</evidence>
<evidence type="ECO:0000256" key="6">
    <source>
        <dbReference type="ARBA" id="ARBA00023004"/>
    </source>
</evidence>
<dbReference type="GO" id="GO:0031720">
    <property type="term" value="F:haptoglobin binding"/>
    <property type="evidence" value="ECO:0007669"/>
    <property type="project" value="TreeGrafter"/>
</dbReference>
<evidence type="ECO:0000313" key="10">
    <source>
        <dbReference type="Proteomes" id="UP000694892"/>
    </source>
</evidence>
<dbReference type="GO" id="GO:0004601">
    <property type="term" value="F:peroxidase activity"/>
    <property type="evidence" value="ECO:0007669"/>
    <property type="project" value="TreeGrafter"/>
</dbReference>
<evidence type="ECO:0000256" key="3">
    <source>
        <dbReference type="ARBA" id="ARBA00022617"/>
    </source>
</evidence>
<dbReference type="Pfam" id="PF00042">
    <property type="entry name" value="Globin"/>
    <property type="match status" value="1"/>
</dbReference>
<dbReference type="GO" id="GO:0042744">
    <property type="term" value="P:hydrogen peroxide catabolic process"/>
    <property type="evidence" value="ECO:0007669"/>
    <property type="project" value="TreeGrafter"/>
</dbReference>
<keyword evidence="2 7" id="KW-0813">Transport</keyword>
<protein>
    <recommendedName>
        <fullName evidence="8">Globin domain-containing protein</fullName>
    </recommendedName>
</protein>
<dbReference type="SUPFAM" id="SSF46458">
    <property type="entry name" value="Globin-like"/>
    <property type="match status" value="1"/>
</dbReference>
<sequence length="174" mass="19125">MNSAGFRWQIVQFEWIPESRFSSEANNQNTSKMLLSDAEKAAVVSLWAKASGNVNALGAEALERLFLSFPQTKTYFSHFDLSSGSQDLQVHGGKVLGAIGEATKHIDNLESALSTLSDLHAYNLRVDPGNFKLLCHTIQVTLASHFQAEFDATAQAAWDKFLAAISTVLTSKYR</sequence>
<evidence type="ECO:0000256" key="2">
    <source>
        <dbReference type="ARBA" id="ARBA00022448"/>
    </source>
</evidence>
<dbReference type="GO" id="GO:0019825">
    <property type="term" value="F:oxygen binding"/>
    <property type="evidence" value="ECO:0007669"/>
    <property type="project" value="InterPro"/>
</dbReference>
<dbReference type="GO" id="GO:0072562">
    <property type="term" value="C:blood microparticle"/>
    <property type="evidence" value="ECO:0007669"/>
    <property type="project" value="TreeGrafter"/>
</dbReference>
<organism evidence="9 10">
    <name type="scientific">Xenopus laevis</name>
    <name type="common">African clawed frog</name>
    <dbReference type="NCBI Taxonomy" id="8355"/>
    <lineage>
        <taxon>Eukaryota</taxon>
        <taxon>Metazoa</taxon>
        <taxon>Chordata</taxon>
        <taxon>Craniata</taxon>
        <taxon>Vertebrata</taxon>
        <taxon>Euteleostomi</taxon>
        <taxon>Amphibia</taxon>
        <taxon>Batrachia</taxon>
        <taxon>Anura</taxon>
        <taxon>Pipoidea</taxon>
        <taxon>Pipidae</taxon>
        <taxon>Xenopodinae</taxon>
        <taxon>Xenopus</taxon>
        <taxon>Xenopus</taxon>
    </lineage>
</organism>
<keyword evidence="6" id="KW-0408">Iron</keyword>
<dbReference type="Gene3D" id="1.10.490.10">
    <property type="entry name" value="Globins"/>
    <property type="match status" value="1"/>
</dbReference>
<dbReference type="InterPro" id="IPR009050">
    <property type="entry name" value="Globin-like_sf"/>
</dbReference>
<dbReference type="GO" id="GO:0031838">
    <property type="term" value="C:haptoglobin-hemoglobin complex"/>
    <property type="evidence" value="ECO:0007669"/>
    <property type="project" value="TreeGrafter"/>
</dbReference>
<evidence type="ECO:0000256" key="5">
    <source>
        <dbReference type="ARBA" id="ARBA00022723"/>
    </source>
</evidence>
<dbReference type="PROSITE" id="PS01033">
    <property type="entry name" value="GLOBIN"/>
    <property type="match status" value="1"/>
</dbReference>
<dbReference type="EMBL" id="CM004483">
    <property type="protein sequence ID" value="OCT61436.1"/>
    <property type="molecule type" value="Genomic_DNA"/>
</dbReference>
<dbReference type="PRINTS" id="PR00612">
    <property type="entry name" value="ALPHAHAEM"/>
</dbReference>
<accession>A0A974BV83</accession>
<dbReference type="GO" id="GO:0020037">
    <property type="term" value="F:heme binding"/>
    <property type="evidence" value="ECO:0007669"/>
    <property type="project" value="InterPro"/>
</dbReference>
<dbReference type="InterPro" id="IPR002338">
    <property type="entry name" value="Hemoglobin_a-typ"/>
</dbReference>
<dbReference type="Proteomes" id="UP000694892">
    <property type="component" value="Chromosome 9_10S"/>
</dbReference>
<evidence type="ECO:0000256" key="7">
    <source>
        <dbReference type="RuleBase" id="RU000356"/>
    </source>
</evidence>
<dbReference type="GO" id="GO:0005344">
    <property type="term" value="F:oxygen carrier activity"/>
    <property type="evidence" value="ECO:0007669"/>
    <property type="project" value="UniProtKB-KW"/>
</dbReference>
<dbReference type="GO" id="GO:0005506">
    <property type="term" value="F:iron ion binding"/>
    <property type="evidence" value="ECO:0007669"/>
    <property type="project" value="InterPro"/>
</dbReference>
<dbReference type="CDD" id="cd08927">
    <property type="entry name" value="Hb-alpha-like"/>
    <property type="match status" value="1"/>
</dbReference>
<proteinExistence type="inferred from homology"/>
<feature type="domain" description="Globin" evidence="8">
    <location>
        <begin position="34"/>
        <end position="174"/>
    </location>
</feature>
<dbReference type="FunFam" id="1.10.490.10:FF:000002">
    <property type="entry name" value="Hemoglobin subunit alpha"/>
    <property type="match status" value="1"/>
</dbReference>
<dbReference type="PANTHER" id="PTHR11442">
    <property type="entry name" value="HEMOGLOBIN FAMILY MEMBER"/>
    <property type="match status" value="1"/>
</dbReference>
<dbReference type="InterPro" id="IPR002339">
    <property type="entry name" value="Hemoglobin_pi"/>
</dbReference>
<keyword evidence="3 7" id="KW-0349">Heme</keyword>
<evidence type="ECO:0000259" key="8">
    <source>
        <dbReference type="PROSITE" id="PS01033"/>
    </source>
</evidence>
<dbReference type="InterPro" id="IPR000971">
    <property type="entry name" value="Globin"/>
</dbReference>